<dbReference type="EMBL" id="JAAALK010000289">
    <property type="protein sequence ID" value="KAG8048634.1"/>
    <property type="molecule type" value="Genomic_DNA"/>
</dbReference>
<gene>
    <name evidence="1" type="ORF">GUJ93_ZPchr0009g369</name>
</gene>
<dbReference type="Proteomes" id="UP000729402">
    <property type="component" value="Unassembled WGS sequence"/>
</dbReference>
<organism evidence="1 2">
    <name type="scientific">Zizania palustris</name>
    <name type="common">Northern wild rice</name>
    <dbReference type="NCBI Taxonomy" id="103762"/>
    <lineage>
        <taxon>Eukaryota</taxon>
        <taxon>Viridiplantae</taxon>
        <taxon>Streptophyta</taxon>
        <taxon>Embryophyta</taxon>
        <taxon>Tracheophyta</taxon>
        <taxon>Spermatophyta</taxon>
        <taxon>Magnoliopsida</taxon>
        <taxon>Liliopsida</taxon>
        <taxon>Poales</taxon>
        <taxon>Poaceae</taxon>
        <taxon>BOP clade</taxon>
        <taxon>Oryzoideae</taxon>
        <taxon>Oryzeae</taxon>
        <taxon>Zizaniinae</taxon>
        <taxon>Zizania</taxon>
    </lineage>
</organism>
<evidence type="ECO:0000313" key="1">
    <source>
        <dbReference type="EMBL" id="KAG8048634.1"/>
    </source>
</evidence>
<comment type="caution">
    <text evidence="1">The sequence shown here is derived from an EMBL/GenBank/DDBJ whole genome shotgun (WGS) entry which is preliminary data.</text>
</comment>
<keyword evidence="2" id="KW-1185">Reference proteome</keyword>
<dbReference type="AlphaFoldDB" id="A0A8J5VLC6"/>
<protein>
    <submittedName>
        <fullName evidence="1">Uncharacterized protein</fullName>
    </submittedName>
</protein>
<proteinExistence type="predicted"/>
<accession>A0A8J5VLC6</accession>
<name>A0A8J5VLC6_ZIZPA</name>
<reference evidence="1" key="2">
    <citation type="submission" date="2021-02" db="EMBL/GenBank/DDBJ databases">
        <authorList>
            <person name="Kimball J.A."/>
            <person name="Haas M.W."/>
            <person name="Macchietto M."/>
            <person name="Kono T."/>
            <person name="Duquette J."/>
            <person name="Shao M."/>
        </authorList>
    </citation>
    <scope>NUCLEOTIDE SEQUENCE</scope>
    <source>
        <tissue evidence="1">Fresh leaf tissue</tissue>
    </source>
</reference>
<evidence type="ECO:0000313" key="2">
    <source>
        <dbReference type="Proteomes" id="UP000729402"/>
    </source>
</evidence>
<reference evidence="1" key="1">
    <citation type="journal article" date="2021" name="bioRxiv">
        <title>Whole Genome Assembly and Annotation of Northern Wild Rice, Zizania palustris L., Supports a Whole Genome Duplication in the Zizania Genus.</title>
        <authorList>
            <person name="Haas M."/>
            <person name="Kono T."/>
            <person name="Macchietto M."/>
            <person name="Millas R."/>
            <person name="McGilp L."/>
            <person name="Shao M."/>
            <person name="Duquette J."/>
            <person name="Hirsch C.N."/>
            <person name="Kimball J."/>
        </authorList>
    </citation>
    <scope>NUCLEOTIDE SEQUENCE</scope>
    <source>
        <tissue evidence="1">Fresh leaf tissue</tissue>
    </source>
</reference>
<sequence>MEETKVEKKGGDVLAIAAKAPKQHTIAPASVVVEYVPPLMALVVKDHTSTSLGSEFNTTTDSDDVDVVANGKDKLPSLLVTTSFPLGKICTAWPCHAG</sequence>